<dbReference type="Gramene" id="PRQ55911">
    <property type="protein sequence ID" value="PRQ55911"/>
    <property type="gene ID" value="RchiOBHm_Chr1g0329851"/>
</dbReference>
<dbReference type="AlphaFoldDB" id="A0A2P6SB72"/>
<dbReference type="EMBL" id="PDCK01000039">
    <property type="protein sequence ID" value="PRQ55911.1"/>
    <property type="molecule type" value="Genomic_DNA"/>
</dbReference>
<sequence length="246" mass="27532">MTQKSLESYGEEEEGRHLHKHRKIRDSEEEMDFRVKIQRTGISMTKKSIEKTSEEEEEGSKSKSKSLYICSFERNQSIDKSKNWGAYAVRAADLTHLYDSNSKLELRQVGYRAGEDLPAAGGCGVLGSRILFASGLKHSFGPRGPPYGPEASTRAYAFDTSNDTPDIVDMDESLHEGKHMPLTLEVAGKLYVLSAKWYGLTLNSFEVFDPIHRNWSLLPEFPNCGQFLSCAIAGTKLFVSNESLLP</sequence>
<reference evidence="2 3" key="1">
    <citation type="journal article" date="2018" name="Nat. Genet.">
        <title>The Rosa genome provides new insights in the design of modern roses.</title>
        <authorList>
            <person name="Bendahmane M."/>
        </authorList>
    </citation>
    <scope>NUCLEOTIDE SEQUENCE [LARGE SCALE GENOMIC DNA]</scope>
    <source>
        <strain evidence="3">cv. Old Blush</strain>
    </source>
</reference>
<dbReference type="InterPro" id="IPR015915">
    <property type="entry name" value="Kelch-typ_b-propeller"/>
</dbReference>
<comment type="caution">
    <text evidence="2">The sequence shown here is derived from an EMBL/GenBank/DDBJ whole genome shotgun (WGS) entry which is preliminary data.</text>
</comment>
<proteinExistence type="predicted"/>
<gene>
    <name evidence="2" type="ORF">RchiOBHm_Chr1g0329851</name>
</gene>
<keyword evidence="3" id="KW-1185">Reference proteome</keyword>
<dbReference type="Gene3D" id="2.120.10.80">
    <property type="entry name" value="Kelch-type beta propeller"/>
    <property type="match status" value="1"/>
</dbReference>
<evidence type="ECO:0000313" key="2">
    <source>
        <dbReference type="EMBL" id="PRQ55911.1"/>
    </source>
</evidence>
<dbReference type="OrthoDB" id="1166520at2759"/>
<organism evidence="2 3">
    <name type="scientific">Rosa chinensis</name>
    <name type="common">China rose</name>
    <dbReference type="NCBI Taxonomy" id="74649"/>
    <lineage>
        <taxon>Eukaryota</taxon>
        <taxon>Viridiplantae</taxon>
        <taxon>Streptophyta</taxon>
        <taxon>Embryophyta</taxon>
        <taxon>Tracheophyta</taxon>
        <taxon>Spermatophyta</taxon>
        <taxon>Magnoliopsida</taxon>
        <taxon>eudicotyledons</taxon>
        <taxon>Gunneridae</taxon>
        <taxon>Pentapetalae</taxon>
        <taxon>rosids</taxon>
        <taxon>fabids</taxon>
        <taxon>Rosales</taxon>
        <taxon>Rosaceae</taxon>
        <taxon>Rosoideae</taxon>
        <taxon>Rosoideae incertae sedis</taxon>
        <taxon>Rosa</taxon>
    </lineage>
</organism>
<protein>
    <submittedName>
        <fullName evidence="2">Putative kelch-type beta propeller</fullName>
    </submittedName>
</protein>
<feature type="region of interest" description="Disordered" evidence="1">
    <location>
        <begin position="1"/>
        <end position="30"/>
    </location>
</feature>
<dbReference type="Proteomes" id="UP000238479">
    <property type="component" value="Chromosome 1"/>
</dbReference>
<name>A0A2P6SB72_ROSCH</name>
<evidence type="ECO:0000313" key="3">
    <source>
        <dbReference type="Proteomes" id="UP000238479"/>
    </source>
</evidence>
<accession>A0A2P6SB72</accession>
<evidence type="ECO:0000256" key="1">
    <source>
        <dbReference type="SAM" id="MobiDB-lite"/>
    </source>
</evidence>
<dbReference type="SUPFAM" id="SSF117281">
    <property type="entry name" value="Kelch motif"/>
    <property type="match status" value="1"/>
</dbReference>